<feature type="chain" id="PRO_5045752912" evidence="2">
    <location>
        <begin position="20"/>
        <end position="275"/>
    </location>
</feature>
<evidence type="ECO:0000313" key="3">
    <source>
        <dbReference type="EMBL" id="KAL2833680.1"/>
    </source>
</evidence>
<dbReference type="EMBL" id="JBFXLS010000003">
    <property type="protein sequence ID" value="KAL2833680.1"/>
    <property type="molecule type" value="Genomic_DNA"/>
</dbReference>
<proteinExistence type="predicted"/>
<feature type="compositionally biased region" description="Low complexity" evidence="1">
    <location>
        <begin position="36"/>
        <end position="59"/>
    </location>
</feature>
<reference evidence="3 4" key="1">
    <citation type="submission" date="2024-07" db="EMBL/GenBank/DDBJ databases">
        <title>Section-level genome sequencing and comparative genomics of Aspergillus sections Usti and Cavernicolus.</title>
        <authorList>
            <consortium name="Lawrence Berkeley National Laboratory"/>
            <person name="Nybo J.L."/>
            <person name="Vesth T.C."/>
            <person name="Theobald S."/>
            <person name="Frisvad J.C."/>
            <person name="Larsen T.O."/>
            <person name="Kjaerboelling I."/>
            <person name="Rothschild-Mancinelli K."/>
            <person name="Lyhne E.K."/>
            <person name="Kogle M.E."/>
            <person name="Barry K."/>
            <person name="Clum A."/>
            <person name="Na H."/>
            <person name="Ledsgaard L."/>
            <person name="Lin J."/>
            <person name="Lipzen A."/>
            <person name="Kuo A."/>
            <person name="Riley R."/>
            <person name="Mondo S."/>
            <person name="LaButti K."/>
            <person name="Haridas S."/>
            <person name="Pangalinan J."/>
            <person name="Salamov A.A."/>
            <person name="Simmons B.A."/>
            <person name="Magnuson J.K."/>
            <person name="Chen J."/>
            <person name="Drula E."/>
            <person name="Henrissat B."/>
            <person name="Wiebenga A."/>
            <person name="Lubbers R.J."/>
            <person name="Gomes A.C."/>
            <person name="Makela M.R."/>
            <person name="Stajich J."/>
            <person name="Grigoriev I.V."/>
            <person name="Mortensen U.H."/>
            <person name="De vries R.P."/>
            <person name="Baker S.E."/>
            <person name="Andersen M.R."/>
        </authorList>
    </citation>
    <scope>NUCLEOTIDE SEQUENCE [LARGE SCALE GENOMIC DNA]</scope>
    <source>
        <strain evidence="3 4">CBS 600.67</strain>
    </source>
</reference>
<dbReference type="Proteomes" id="UP001610335">
    <property type="component" value="Unassembled WGS sequence"/>
</dbReference>
<evidence type="ECO:0000256" key="1">
    <source>
        <dbReference type="SAM" id="MobiDB-lite"/>
    </source>
</evidence>
<name>A0ABR4J0W7_9EURO</name>
<accession>A0ABR4J0W7</accession>
<sequence length="275" mass="30140">MRVPLCLLTYIAFLAQAQSQSLVPSPFPSPSPSPSPSSSSSSSFQYLPSSSFQSPSPSPSSSSFQYLPSSSFQFPSLSPSPSLSLFPYPSPSSSLIQPYPSPSSIPTPPCTILSRVTHTFYGFSNNDDQSDIVYDCGRGRTAGGIGTYDDPLTFASSPAEFQRCETIYDPYLHKYLRHEDYYCAECNYEWLDQIYRVQVWMGGTQALNGGDEQDCMERLTPLARTQSLIRNPGMDLVVDFTPLYVAGSNRSSACNVNHVYPSYAPGNYCSGNNMG</sequence>
<comment type="caution">
    <text evidence="3">The sequence shown here is derived from an EMBL/GenBank/DDBJ whole genome shotgun (WGS) entry which is preliminary data.</text>
</comment>
<gene>
    <name evidence="3" type="ORF">BDW59DRAFT_156478</name>
</gene>
<feature type="signal peptide" evidence="2">
    <location>
        <begin position="1"/>
        <end position="19"/>
    </location>
</feature>
<protein>
    <submittedName>
        <fullName evidence="3">Uncharacterized protein</fullName>
    </submittedName>
</protein>
<feature type="region of interest" description="Disordered" evidence="1">
    <location>
        <begin position="22"/>
        <end position="59"/>
    </location>
</feature>
<keyword evidence="4" id="KW-1185">Reference proteome</keyword>
<organism evidence="3 4">
    <name type="scientific">Aspergillus cavernicola</name>
    <dbReference type="NCBI Taxonomy" id="176166"/>
    <lineage>
        <taxon>Eukaryota</taxon>
        <taxon>Fungi</taxon>
        <taxon>Dikarya</taxon>
        <taxon>Ascomycota</taxon>
        <taxon>Pezizomycotina</taxon>
        <taxon>Eurotiomycetes</taxon>
        <taxon>Eurotiomycetidae</taxon>
        <taxon>Eurotiales</taxon>
        <taxon>Aspergillaceae</taxon>
        <taxon>Aspergillus</taxon>
        <taxon>Aspergillus subgen. Nidulantes</taxon>
    </lineage>
</organism>
<evidence type="ECO:0000313" key="4">
    <source>
        <dbReference type="Proteomes" id="UP001610335"/>
    </source>
</evidence>
<keyword evidence="2" id="KW-0732">Signal</keyword>
<feature type="compositionally biased region" description="Pro residues" evidence="1">
    <location>
        <begin position="25"/>
        <end position="35"/>
    </location>
</feature>
<evidence type="ECO:0000256" key="2">
    <source>
        <dbReference type="SAM" id="SignalP"/>
    </source>
</evidence>